<reference evidence="2" key="1">
    <citation type="submission" date="2016-10" db="EMBL/GenBank/DDBJ databases">
        <authorList>
            <person name="Varghese N."/>
            <person name="Submissions S."/>
        </authorList>
    </citation>
    <scope>NUCLEOTIDE SEQUENCE [LARGE SCALE GENOMIC DNA]</scope>
    <source>
        <strain evidence="2">CGMCC 1.10789</strain>
    </source>
</reference>
<dbReference type="AlphaFoldDB" id="A0A1G8XV61"/>
<sequence length="136" mass="14742">MSARPEAEDRGLTLVKTQLRGGVWEGVLSCATGAPTPPALEIFHPGGAIEDFTLEPVPGEEVAFLLRIPLGRELISDGVHLVTIAERETGTVLGRVTIAADADETEDLRAEVRLLRAELDMLKRAFRRHCVETGAM</sequence>
<name>A0A1G8XV61_9RHOB</name>
<organism evidence="1 2">
    <name type="scientific">Meinhardsimonia xiamenensis</name>
    <dbReference type="NCBI Taxonomy" id="990712"/>
    <lineage>
        <taxon>Bacteria</taxon>
        <taxon>Pseudomonadati</taxon>
        <taxon>Pseudomonadota</taxon>
        <taxon>Alphaproteobacteria</taxon>
        <taxon>Rhodobacterales</taxon>
        <taxon>Paracoccaceae</taxon>
        <taxon>Meinhardsimonia</taxon>
    </lineage>
</organism>
<dbReference type="RefSeq" id="WP_092497078.1">
    <property type="nucleotide sequence ID" value="NZ_FNFV01000001.1"/>
</dbReference>
<keyword evidence="2" id="KW-1185">Reference proteome</keyword>
<accession>A0A1G8XV61</accession>
<evidence type="ECO:0000313" key="2">
    <source>
        <dbReference type="Proteomes" id="UP000199328"/>
    </source>
</evidence>
<gene>
    <name evidence="1" type="ORF">SAMN05216257_10176</name>
</gene>
<evidence type="ECO:0000313" key="1">
    <source>
        <dbReference type="EMBL" id="SDJ94428.1"/>
    </source>
</evidence>
<protein>
    <submittedName>
        <fullName evidence="1">Uncharacterized protein</fullName>
    </submittedName>
</protein>
<dbReference type="Proteomes" id="UP000199328">
    <property type="component" value="Unassembled WGS sequence"/>
</dbReference>
<dbReference type="EMBL" id="FNFV01000001">
    <property type="protein sequence ID" value="SDJ94428.1"/>
    <property type="molecule type" value="Genomic_DNA"/>
</dbReference>
<proteinExistence type="predicted"/>
<dbReference type="OrthoDB" id="7772846at2"/>
<dbReference type="STRING" id="990712.SAMN05216257_10176"/>